<name>A0A1E1W3U0_PECGO</name>
<dbReference type="EMBL" id="GDQN01009411">
    <property type="protein sequence ID" value="JAT81643.1"/>
    <property type="molecule type" value="Transcribed_RNA"/>
</dbReference>
<evidence type="ECO:0000313" key="2">
    <source>
        <dbReference type="EMBL" id="JAT81643.1"/>
    </source>
</evidence>
<reference evidence="2" key="1">
    <citation type="submission" date="2015-09" db="EMBL/GenBank/DDBJ databases">
        <title>De novo assembly of Pectinophora gossypiella (Pink Bollworm) gut transcriptome.</title>
        <authorList>
            <person name="Tassone E.E."/>
        </authorList>
    </citation>
    <scope>NUCLEOTIDE SEQUENCE</scope>
</reference>
<proteinExistence type="predicted"/>
<feature type="signal peptide" evidence="1">
    <location>
        <begin position="1"/>
        <end position="23"/>
    </location>
</feature>
<organism evidence="2">
    <name type="scientific">Pectinophora gossypiella</name>
    <name type="common">Cotton pink bollworm</name>
    <name type="synonym">Depressaria gossypiella</name>
    <dbReference type="NCBI Taxonomy" id="13191"/>
    <lineage>
        <taxon>Eukaryota</taxon>
        <taxon>Metazoa</taxon>
        <taxon>Ecdysozoa</taxon>
        <taxon>Arthropoda</taxon>
        <taxon>Hexapoda</taxon>
        <taxon>Insecta</taxon>
        <taxon>Pterygota</taxon>
        <taxon>Neoptera</taxon>
        <taxon>Endopterygota</taxon>
        <taxon>Lepidoptera</taxon>
        <taxon>Glossata</taxon>
        <taxon>Ditrysia</taxon>
        <taxon>Gelechioidea</taxon>
        <taxon>Gelechiidae</taxon>
        <taxon>Apatetrinae</taxon>
        <taxon>Pectinophora</taxon>
    </lineage>
</organism>
<protein>
    <recommendedName>
        <fullName evidence="3">Cathepsin propeptide inhibitor domain-containing protein</fullName>
    </recommendedName>
</protein>
<feature type="chain" id="PRO_5009115116" description="Cathepsin propeptide inhibitor domain-containing protein" evidence="1">
    <location>
        <begin position="24"/>
        <end position="103"/>
    </location>
</feature>
<accession>A0A1E1W3U0</accession>
<sequence>MKTSSITLLFILIIAHAIVLSNAWNFMKINRYNNVKSGDTNKEEGYTIYVSTFDGPETLEGYSQNNEHNKSDPVNEIKRIFTNSASTDAFIKNMDHHFVKKEN</sequence>
<evidence type="ECO:0008006" key="3">
    <source>
        <dbReference type="Google" id="ProtNLM"/>
    </source>
</evidence>
<evidence type="ECO:0000256" key="1">
    <source>
        <dbReference type="SAM" id="SignalP"/>
    </source>
</evidence>
<keyword evidence="1" id="KW-0732">Signal</keyword>
<dbReference type="AlphaFoldDB" id="A0A1E1W3U0"/>
<gene>
    <name evidence="2" type="ORF">g.928</name>
</gene>